<sequence length="186" mass="20846">MGSLTQLANLVQEFTALKRICDEEAKKELLELTQTLVVCACQSGNILEMDFEPFTTITPPKSLSHSIGNGLEFLTRSIIALTMFYDKEITKCLVDFLRHHNYKGKNPIGFASLDMIASRPSLKVYGFEVVNFVGDVITVYGALSCICWTLDFNAEERSVVTLNISILAFSVTLQMRSYNLVYFSFG</sequence>
<dbReference type="Proteomes" id="UP001234989">
    <property type="component" value="Chromosome 12"/>
</dbReference>
<comment type="catalytic activity">
    <reaction evidence="5">
        <text>an NDP-alpha-D-glucose + D-fructose = a ribonucleoside 5'-diphosphate + sucrose + H(+)</text>
        <dbReference type="Rhea" id="RHEA:16241"/>
        <dbReference type="ChEBI" id="CHEBI:15378"/>
        <dbReference type="ChEBI" id="CHEBI:17992"/>
        <dbReference type="ChEBI" id="CHEBI:37721"/>
        <dbReference type="ChEBI" id="CHEBI:57930"/>
        <dbReference type="ChEBI" id="CHEBI:76533"/>
        <dbReference type="EC" id="2.4.1.13"/>
    </reaction>
</comment>
<evidence type="ECO:0000256" key="3">
    <source>
        <dbReference type="ARBA" id="ARBA00022676"/>
    </source>
</evidence>
<organism evidence="6 7">
    <name type="scientific">Solanum verrucosum</name>
    <dbReference type="NCBI Taxonomy" id="315347"/>
    <lineage>
        <taxon>Eukaryota</taxon>
        <taxon>Viridiplantae</taxon>
        <taxon>Streptophyta</taxon>
        <taxon>Embryophyta</taxon>
        <taxon>Tracheophyta</taxon>
        <taxon>Spermatophyta</taxon>
        <taxon>Magnoliopsida</taxon>
        <taxon>eudicotyledons</taxon>
        <taxon>Gunneridae</taxon>
        <taxon>Pentapetalae</taxon>
        <taxon>asterids</taxon>
        <taxon>lamiids</taxon>
        <taxon>Solanales</taxon>
        <taxon>Solanaceae</taxon>
        <taxon>Solanoideae</taxon>
        <taxon>Solaneae</taxon>
        <taxon>Solanum</taxon>
    </lineage>
</organism>
<dbReference type="EC" id="2.4.1.13" evidence="2"/>
<keyword evidence="4" id="KW-0808">Transferase</keyword>
<keyword evidence="7" id="KW-1185">Reference proteome</keyword>
<evidence type="ECO:0000256" key="2">
    <source>
        <dbReference type="ARBA" id="ARBA00012540"/>
    </source>
</evidence>
<dbReference type="InterPro" id="IPR012820">
    <property type="entry name" value="Sucrose_synthase_pln/cyn"/>
</dbReference>
<evidence type="ECO:0000256" key="5">
    <source>
        <dbReference type="ARBA" id="ARBA00049030"/>
    </source>
</evidence>
<proteinExistence type="inferred from homology"/>
<evidence type="ECO:0000313" key="7">
    <source>
        <dbReference type="Proteomes" id="UP001234989"/>
    </source>
</evidence>
<reference evidence="6" key="1">
    <citation type="submission" date="2023-08" db="EMBL/GenBank/DDBJ databases">
        <title>A de novo genome assembly of Solanum verrucosum Schlechtendal, a Mexican diploid species geographically isolated from the other diploid A-genome species in potato relatives.</title>
        <authorList>
            <person name="Hosaka K."/>
        </authorList>
    </citation>
    <scope>NUCLEOTIDE SEQUENCE</scope>
    <source>
        <tissue evidence="6">Young leaves</tissue>
    </source>
</reference>
<comment type="similarity">
    <text evidence="1">Belongs to the glycosyltransferase 1 family. Plant sucrose synthase subfamily.</text>
</comment>
<dbReference type="GO" id="GO:0005985">
    <property type="term" value="P:sucrose metabolic process"/>
    <property type="evidence" value="ECO:0007669"/>
    <property type="project" value="InterPro"/>
</dbReference>
<dbReference type="EMBL" id="CP133623">
    <property type="protein sequence ID" value="WMV57793.1"/>
    <property type="molecule type" value="Genomic_DNA"/>
</dbReference>
<protein>
    <recommendedName>
        <fullName evidence="2">sucrose synthase</fullName>
        <ecNumber evidence="2">2.4.1.13</ecNumber>
    </recommendedName>
</protein>
<dbReference type="PANTHER" id="PTHR45839:SF18">
    <property type="entry name" value="SUCROSE SYNTHASE"/>
    <property type="match status" value="1"/>
</dbReference>
<gene>
    <name evidence="6" type="ORF">MTR67_051178</name>
</gene>
<dbReference type="PANTHER" id="PTHR45839">
    <property type="match status" value="1"/>
</dbReference>
<keyword evidence="3" id="KW-0328">Glycosyltransferase</keyword>
<name>A0AAF0V6U2_SOLVR</name>
<dbReference type="GO" id="GO:0016157">
    <property type="term" value="F:sucrose synthase activity"/>
    <property type="evidence" value="ECO:0007669"/>
    <property type="project" value="UniProtKB-EC"/>
</dbReference>
<evidence type="ECO:0000256" key="1">
    <source>
        <dbReference type="ARBA" id="ARBA00005894"/>
    </source>
</evidence>
<dbReference type="AlphaFoldDB" id="A0AAF0V6U2"/>
<evidence type="ECO:0000313" key="6">
    <source>
        <dbReference type="EMBL" id="WMV57793.1"/>
    </source>
</evidence>
<accession>A0AAF0V6U2</accession>
<evidence type="ECO:0000256" key="4">
    <source>
        <dbReference type="ARBA" id="ARBA00022679"/>
    </source>
</evidence>
<dbReference type="Gene3D" id="1.20.120.1230">
    <property type="match status" value="1"/>
</dbReference>